<accession>A0ABT6PYL9</accession>
<dbReference type="RefSeq" id="WP_281447112.1">
    <property type="nucleotide sequence ID" value="NZ_JASBAO010000001.1"/>
</dbReference>
<dbReference type="InterPro" id="IPR029062">
    <property type="entry name" value="Class_I_gatase-like"/>
</dbReference>
<keyword evidence="2" id="KW-0315">Glutamine amidotransferase</keyword>
<name>A0ABT6PYL9_9PROT</name>
<dbReference type="InterPro" id="IPR017926">
    <property type="entry name" value="GATASE"/>
</dbReference>
<comment type="caution">
    <text evidence="2">The sequence shown here is derived from an EMBL/GenBank/DDBJ whole genome shotgun (WGS) entry which is preliminary data.</text>
</comment>
<proteinExistence type="predicted"/>
<dbReference type="Pfam" id="PF00117">
    <property type="entry name" value="GATase"/>
    <property type="match status" value="1"/>
</dbReference>
<gene>
    <name evidence="2" type="ORF">QJV27_00910</name>
</gene>
<dbReference type="Gene3D" id="3.40.50.880">
    <property type="match status" value="1"/>
</dbReference>
<feature type="domain" description="Glutamine amidotransferase" evidence="1">
    <location>
        <begin position="26"/>
        <end position="183"/>
    </location>
</feature>
<dbReference type="PANTHER" id="PTHR42695:SF5">
    <property type="entry name" value="GLUTAMINE AMIDOTRANSFERASE YLR126C-RELATED"/>
    <property type="match status" value="1"/>
</dbReference>
<dbReference type="InterPro" id="IPR044992">
    <property type="entry name" value="ChyE-like"/>
</dbReference>
<dbReference type="CDD" id="cd01741">
    <property type="entry name" value="GATase1_1"/>
    <property type="match status" value="1"/>
</dbReference>
<evidence type="ECO:0000313" key="2">
    <source>
        <dbReference type="EMBL" id="MDI2089948.1"/>
    </source>
</evidence>
<dbReference type="Proteomes" id="UP001431634">
    <property type="component" value="Unassembled WGS sequence"/>
</dbReference>
<reference evidence="2" key="1">
    <citation type="submission" date="2023-05" db="EMBL/GenBank/DDBJ databases">
        <title>Whole genome sequence of Commensalibacter sp.</title>
        <authorList>
            <person name="Charoenyingcharoen P."/>
            <person name="Yukphan P."/>
        </authorList>
    </citation>
    <scope>NUCLEOTIDE SEQUENCE</scope>
    <source>
        <strain evidence="2">TBRC 16381</strain>
    </source>
</reference>
<dbReference type="NCBIfam" id="NF005458">
    <property type="entry name" value="PRK07053.1"/>
    <property type="match status" value="1"/>
</dbReference>
<dbReference type="PROSITE" id="PS51273">
    <property type="entry name" value="GATASE_TYPE_1"/>
    <property type="match status" value="1"/>
</dbReference>
<sequence>MRKTLLAIRHVYFEDLGILEPELIKYGFNINYTEAPLNQFQDLDPKNYDLIVILGAPIGAFDETQYPFLKNELNFIQRCLNLNKPILGICLGAQLIARILGATVYPMGYKEIGFSPLILNKNIENNPLRYLGDIPVLHWHGDQFDIPQSCTPLASSAMCKNQAFIYDDHILALQFHMEADPSRIEQWLVGHSHELNSAKIDLHQLRSDARIYNQTLTQAGKNTFQHWLAKITQ</sequence>
<keyword evidence="3" id="KW-1185">Reference proteome</keyword>
<dbReference type="EMBL" id="JASBAO010000001">
    <property type="protein sequence ID" value="MDI2089948.1"/>
    <property type="molecule type" value="Genomic_DNA"/>
</dbReference>
<protein>
    <submittedName>
        <fullName evidence="2">Glutamine amidotransferase</fullName>
    </submittedName>
</protein>
<organism evidence="2 3">
    <name type="scientific">Commensalibacter oyaizuii</name>
    <dbReference type="NCBI Taxonomy" id="3043873"/>
    <lineage>
        <taxon>Bacteria</taxon>
        <taxon>Pseudomonadati</taxon>
        <taxon>Pseudomonadota</taxon>
        <taxon>Alphaproteobacteria</taxon>
        <taxon>Acetobacterales</taxon>
        <taxon>Acetobacteraceae</taxon>
    </lineage>
</organism>
<dbReference type="SUPFAM" id="SSF52317">
    <property type="entry name" value="Class I glutamine amidotransferase-like"/>
    <property type="match status" value="1"/>
</dbReference>
<evidence type="ECO:0000313" key="3">
    <source>
        <dbReference type="Proteomes" id="UP001431634"/>
    </source>
</evidence>
<dbReference type="PANTHER" id="PTHR42695">
    <property type="entry name" value="GLUTAMINE AMIDOTRANSFERASE YLR126C-RELATED"/>
    <property type="match status" value="1"/>
</dbReference>
<evidence type="ECO:0000259" key="1">
    <source>
        <dbReference type="Pfam" id="PF00117"/>
    </source>
</evidence>